<feature type="region of interest" description="Disordered" evidence="1">
    <location>
        <begin position="363"/>
        <end position="418"/>
    </location>
</feature>
<dbReference type="HOGENOM" id="CLU_656583_0_0_2"/>
<evidence type="ECO:0000313" key="3">
    <source>
        <dbReference type="Proteomes" id="UP000015381"/>
    </source>
</evidence>
<accession>F7PNJ1</accession>
<protein>
    <submittedName>
        <fullName evidence="2">Uncharacterized protein</fullName>
    </submittedName>
</protein>
<dbReference type="AlphaFoldDB" id="F7PNJ1"/>
<dbReference type="RefSeq" id="WP_008527587.1">
    <property type="nucleotide sequence ID" value="NC_021921.1"/>
</dbReference>
<feature type="compositionally biased region" description="Low complexity" evidence="1">
    <location>
        <begin position="373"/>
        <end position="410"/>
    </location>
</feature>
<dbReference type="Proteomes" id="UP000015381">
    <property type="component" value="Chromosome I"/>
</dbReference>
<dbReference type="OrthoDB" id="384142at2157"/>
<dbReference type="GeneID" id="23799804"/>
<reference evidence="2 3" key="1">
    <citation type="journal article" date="2014" name="Environ. Microbiol.">
        <title>Halorhabdus tiamatea: proteogenomics and glycosidase activity measurements identify the first cultivated euryarchaeon from a deep-sea anoxic brine lake as potential polysaccharide degrader.</title>
        <authorList>
            <person name="Werner J."/>
            <person name="Ferrer M."/>
            <person name="Michel G."/>
            <person name="Mann A.J."/>
            <person name="Huang S."/>
            <person name="Juarez S."/>
            <person name="Ciordia S."/>
            <person name="Albar J.P."/>
            <person name="Alcaide M."/>
            <person name="La Cono V."/>
            <person name="Yakimov M.M."/>
            <person name="Antunes A."/>
            <person name="Taborda M."/>
            <person name="Da Costa M.S."/>
            <person name="Amann R.I."/>
            <person name="Gloeckner F.O."/>
            <person name="Golyshina O.V."/>
            <person name="Golyshin P.N."/>
            <person name="Teeling H."/>
        </authorList>
    </citation>
    <scope>NUCLEOTIDE SEQUENCE [LARGE SCALE GENOMIC DNA]</scope>
    <source>
        <strain evidence="3">SARL4B</strain>
    </source>
</reference>
<dbReference type="KEGG" id="hti:HTIA_1643"/>
<sequence>MATSSEKRERAMAAMVKHYGERRQQLNPFDEGRKYHDSFAVGYSGGYAASFLVPVAAEAKAAQAAARMPYMAALLRSVNTMKRSIKGVTIGSAMWTGGKIARRMPDVDFNVGRRVSDVELDGRAKQIVGQTADTLRNTPLPRQRRIAKLTRNTGDGDVMEWLTRNVEAPDSERYQRGLVYLRRTGAEGKQLLSRLTQDARSALLKLRDKAGLQRQLTKAWVRGDIDASDIGKATRRYDGLDAEGRAAFDDLVQHEGPDAVSVSGKLDEDAFEDVLKSDLSTARKADIVDSLSEVDQMQSFNTSTIELVSRPSGWRGTCAGIVWRRSFAGPTPTRRTSWPTGRANWMCSSTVPSPMRSRTVTLAVMSSRRRSTRSMSWRTSGGRVRANSASVSSSNHPTAAVSSSPPSTTPRFTNSVPK</sequence>
<keyword evidence="3" id="KW-1185">Reference proteome</keyword>
<name>F7PNJ1_9EURY</name>
<organism evidence="2 3">
    <name type="scientific">Halorhabdus tiamatea SARL4B</name>
    <dbReference type="NCBI Taxonomy" id="1033806"/>
    <lineage>
        <taxon>Archaea</taxon>
        <taxon>Methanobacteriati</taxon>
        <taxon>Methanobacteriota</taxon>
        <taxon>Stenosarchaea group</taxon>
        <taxon>Halobacteria</taxon>
        <taxon>Halobacteriales</taxon>
        <taxon>Haloarculaceae</taxon>
        <taxon>Halorhabdus</taxon>
    </lineage>
</organism>
<proteinExistence type="predicted"/>
<dbReference type="EMBL" id="HF571520">
    <property type="protein sequence ID" value="CCQ33770.1"/>
    <property type="molecule type" value="Genomic_DNA"/>
</dbReference>
<evidence type="ECO:0000313" key="2">
    <source>
        <dbReference type="EMBL" id="CCQ33770.1"/>
    </source>
</evidence>
<gene>
    <name evidence="2" type="ORF">HTIA_1643</name>
</gene>
<evidence type="ECO:0000256" key="1">
    <source>
        <dbReference type="SAM" id="MobiDB-lite"/>
    </source>
</evidence>